<feature type="non-terminal residue" evidence="1">
    <location>
        <position position="1"/>
    </location>
</feature>
<keyword evidence="2" id="KW-1185">Reference proteome</keyword>
<gene>
    <name evidence="1" type="ORF">G5C51_42210</name>
</gene>
<organism evidence="1 2">
    <name type="scientific">Streptomyces coryli</name>
    <dbReference type="NCBI Taxonomy" id="1128680"/>
    <lineage>
        <taxon>Bacteria</taxon>
        <taxon>Bacillati</taxon>
        <taxon>Actinomycetota</taxon>
        <taxon>Actinomycetes</taxon>
        <taxon>Kitasatosporales</taxon>
        <taxon>Streptomycetaceae</taxon>
        <taxon>Streptomyces</taxon>
    </lineage>
</organism>
<protein>
    <submittedName>
        <fullName evidence="1">Transcriptional regulator</fullName>
    </submittedName>
</protein>
<comment type="caution">
    <text evidence="1">The sequence shown here is derived from an EMBL/GenBank/DDBJ whole genome shotgun (WGS) entry which is preliminary data.</text>
</comment>
<dbReference type="EMBL" id="JAAKZV010000566">
    <property type="protein sequence ID" value="NGN70478.1"/>
    <property type="molecule type" value="Genomic_DNA"/>
</dbReference>
<sequence length="298" mass="32337">IGMGWWQFSADTLAGSRFVISQMAEVNASLFALQNSTAEHPGARAWLDAHGPAYRARLAADPVTARLVPAALGERHHWVADFVTPTPSPGSAASDDLEAGLAEIRATSPERARANLMISLRAPLPATLDDRTDLAIRMADLLEWVWEETVRPYWPRRRRVLEADVVARTRQLTEGGWAAALDTLRPGMRWLGDSRLQINAHDYPPRDLSGAQLYFVPVTPATGWVSWRAHEGEYAIVYPCAGALAAAPDPVPEALGRLLGEARAGVLVRLATPLSTTQLVALTGQGLGSVGRHLRVLL</sequence>
<accession>A0A6G4UF99</accession>
<evidence type="ECO:0000313" key="2">
    <source>
        <dbReference type="Proteomes" id="UP000481583"/>
    </source>
</evidence>
<evidence type="ECO:0000313" key="1">
    <source>
        <dbReference type="EMBL" id="NGN70478.1"/>
    </source>
</evidence>
<dbReference type="Proteomes" id="UP000481583">
    <property type="component" value="Unassembled WGS sequence"/>
</dbReference>
<name>A0A6G4UF99_9ACTN</name>
<dbReference type="AlphaFoldDB" id="A0A6G4UF99"/>
<reference evidence="1 2" key="1">
    <citation type="submission" date="2020-02" db="EMBL/GenBank/DDBJ databases">
        <title>Whole-genome analyses of novel actinobacteria.</title>
        <authorList>
            <person name="Sahin N."/>
        </authorList>
    </citation>
    <scope>NUCLEOTIDE SEQUENCE [LARGE SCALE GENOMIC DNA]</scope>
    <source>
        <strain evidence="1 2">A7024</strain>
    </source>
</reference>
<proteinExistence type="predicted"/>
<feature type="non-terminal residue" evidence="1">
    <location>
        <position position="298"/>
    </location>
</feature>